<dbReference type="Pfam" id="PF13432">
    <property type="entry name" value="TPR_16"/>
    <property type="match status" value="1"/>
</dbReference>
<feature type="signal peptide" evidence="11">
    <location>
        <begin position="1"/>
        <end position="15"/>
    </location>
</feature>
<dbReference type="GO" id="GO:0046813">
    <property type="term" value="P:receptor-mediated virion attachment to host cell"/>
    <property type="evidence" value="ECO:0007669"/>
    <property type="project" value="TreeGrafter"/>
</dbReference>
<evidence type="ECO:0000313" key="13">
    <source>
        <dbReference type="EMBL" id="CAH0370253.1"/>
    </source>
</evidence>
<comment type="caution">
    <text evidence="13">The sequence shown here is derived from an EMBL/GenBank/DDBJ whole genome shotgun (WGS) entry which is preliminary data.</text>
</comment>
<evidence type="ECO:0000256" key="4">
    <source>
        <dbReference type="ARBA" id="ARBA00022803"/>
    </source>
</evidence>
<evidence type="ECO:0000256" key="1">
    <source>
        <dbReference type="ARBA" id="ARBA00001961"/>
    </source>
</evidence>
<dbReference type="GO" id="GO:0016705">
    <property type="term" value="F:oxidoreductase activity, acting on paired donors, with incorporation or reduction of molecular oxygen"/>
    <property type="evidence" value="ECO:0007669"/>
    <property type="project" value="InterPro"/>
</dbReference>
<keyword evidence="11" id="KW-0732">Signal</keyword>
<dbReference type="Pfam" id="PF13414">
    <property type="entry name" value="TPR_11"/>
    <property type="match status" value="1"/>
</dbReference>
<sequence>MRSFILFHCWASAAALSTSTNALKQAIDLVHRKHDAATARAGQAFQTWSADGAAPATIDVPVDATPYAYPPNCADVPELFAAAPCCAVTAAPLFSADECAFIIDEAERKDGWVPQEFRYARDVVQQCEDLPEVRSWLEAACRDSLFPLLQRTFPEVVGDGAAARDALRVFDSKILRYDSSKGESHLGAHRDGTLLTCVIALNSLDEYEGGGTTMEPLERTIRYDVGRVCVHAGEVRHGGAAVLKGCRYALVVFIDSALAFEPARALANEGDAQRLRGDLDAAAKLYDHAIEAGSRNELPWCGKGQVALEKGQFSEAAACYATAVDITPTHAVAWTNLGVALAKVGAPADVPVLKEAATAFQTAAALDEREPAPLNNLGLLLGDLNIHDAARDAFREAIARADGVPARERADLYTNLGCALVELDAFAEALDAFRSAVEADPTHQNAAKNVLAMRSFLASSAA</sequence>
<name>A0A8J2SCX1_9STRA</name>
<dbReference type="SMART" id="SM00702">
    <property type="entry name" value="P4Hc"/>
    <property type="match status" value="1"/>
</dbReference>
<dbReference type="GO" id="GO:0031418">
    <property type="term" value="F:L-ascorbic acid binding"/>
    <property type="evidence" value="ECO:0007669"/>
    <property type="project" value="InterPro"/>
</dbReference>
<evidence type="ECO:0000256" key="3">
    <source>
        <dbReference type="ARBA" id="ARBA00022737"/>
    </source>
</evidence>
<feature type="repeat" description="TPR" evidence="10">
    <location>
        <begin position="297"/>
        <end position="330"/>
    </location>
</feature>
<accession>A0A8J2SCX1</accession>
<dbReference type="InterPro" id="IPR006620">
    <property type="entry name" value="Pro_4_hyd_alph"/>
</dbReference>
<evidence type="ECO:0000313" key="14">
    <source>
        <dbReference type="Proteomes" id="UP000789595"/>
    </source>
</evidence>
<dbReference type="SMART" id="SM00028">
    <property type="entry name" value="TPR"/>
    <property type="match status" value="5"/>
</dbReference>
<keyword evidence="4 10" id="KW-0802">TPR repeat</keyword>
<feature type="domain" description="Fe2OG dioxygenase" evidence="12">
    <location>
        <begin position="165"/>
        <end position="256"/>
    </location>
</feature>
<keyword evidence="7" id="KW-0560">Oxidoreductase</keyword>
<dbReference type="InterPro" id="IPR005123">
    <property type="entry name" value="Oxoglu/Fe-dep_dioxygenase_dom"/>
</dbReference>
<dbReference type="PANTHER" id="PTHR44858">
    <property type="entry name" value="TETRATRICOPEPTIDE REPEAT PROTEIN 6"/>
    <property type="match status" value="1"/>
</dbReference>
<dbReference type="InterPro" id="IPR011990">
    <property type="entry name" value="TPR-like_helical_dom_sf"/>
</dbReference>
<keyword evidence="14" id="KW-1185">Reference proteome</keyword>
<dbReference type="PROSITE" id="PS50293">
    <property type="entry name" value="TPR_REGION"/>
    <property type="match status" value="1"/>
</dbReference>
<evidence type="ECO:0000256" key="9">
    <source>
        <dbReference type="ARBA" id="ARBA00023180"/>
    </source>
</evidence>
<gene>
    <name evidence="13" type="ORF">PECAL_3P01280</name>
</gene>
<evidence type="ECO:0000256" key="8">
    <source>
        <dbReference type="ARBA" id="ARBA00023004"/>
    </source>
</evidence>
<protein>
    <recommendedName>
        <fullName evidence="12">Fe2OG dioxygenase domain-containing protein</fullName>
    </recommendedName>
</protein>
<evidence type="ECO:0000259" key="12">
    <source>
        <dbReference type="PROSITE" id="PS51471"/>
    </source>
</evidence>
<dbReference type="Proteomes" id="UP000789595">
    <property type="component" value="Unassembled WGS sequence"/>
</dbReference>
<dbReference type="InterPro" id="IPR019734">
    <property type="entry name" value="TPR_rpt"/>
</dbReference>
<dbReference type="SUPFAM" id="SSF48452">
    <property type="entry name" value="TPR-like"/>
    <property type="match status" value="1"/>
</dbReference>
<dbReference type="PROSITE" id="PS50005">
    <property type="entry name" value="TPR"/>
    <property type="match status" value="2"/>
</dbReference>
<reference evidence="13" key="1">
    <citation type="submission" date="2021-11" db="EMBL/GenBank/DDBJ databases">
        <authorList>
            <consortium name="Genoscope - CEA"/>
            <person name="William W."/>
        </authorList>
    </citation>
    <scope>NUCLEOTIDE SEQUENCE</scope>
</reference>
<keyword evidence="3" id="KW-0677">Repeat</keyword>
<evidence type="ECO:0000256" key="5">
    <source>
        <dbReference type="ARBA" id="ARBA00022824"/>
    </source>
</evidence>
<dbReference type="Gene3D" id="2.60.120.620">
    <property type="entry name" value="q2cbj1_9rhob like domain"/>
    <property type="match status" value="1"/>
</dbReference>
<keyword evidence="5" id="KW-0256">Endoplasmic reticulum</keyword>
<evidence type="ECO:0000256" key="7">
    <source>
        <dbReference type="ARBA" id="ARBA00023002"/>
    </source>
</evidence>
<dbReference type="InterPro" id="IPR050498">
    <property type="entry name" value="Ycf3"/>
</dbReference>
<keyword evidence="2" id="KW-0479">Metal-binding</keyword>
<feature type="repeat" description="TPR" evidence="10">
    <location>
        <begin position="410"/>
        <end position="443"/>
    </location>
</feature>
<feature type="chain" id="PRO_5035240393" description="Fe2OG dioxygenase domain-containing protein" evidence="11">
    <location>
        <begin position="16"/>
        <end position="462"/>
    </location>
</feature>
<keyword evidence="9" id="KW-0325">Glycoprotein</keyword>
<dbReference type="PANTHER" id="PTHR44858:SF1">
    <property type="entry name" value="UDP-N-ACETYLGLUCOSAMINE--PEPTIDE N-ACETYLGLUCOSAMINYLTRANSFERASE SPINDLY-RELATED"/>
    <property type="match status" value="1"/>
</dbReference>
<dbReference type="Gene3D" id="1.25.40.10">
    <property type="entry name" value="Tetratricopeptide repeat domain"/>
    <property type="match status" value="1"/>
</dbReference>
<evidence type="ECO:0000256" key="2">
    <source>
        <dbReference type="ARBA" id="ARBA00022723"/>
    </source>
</evidence>
<dbReference type="PROSITE" id="PS51471">
    <property type="entry name" value="FE2OG_OXY"/>
    <property type="match status" value="1"/>
</dbReference>
<keyword evidence="8" id="KW-0408">Iron</keyword>
<dbReference type="GO" id="GO:0051213">
    <property type="term" value="F:dioxygenase activity"/>
    <property type="evidence" value="ECO:0007669"/>
    <property type="project" value="UniProtKB-KW"/>
</dbReference>
<evidence type="ECO:0000256" key="11">
    <source>
        <dbReference type="SAM" id="SignalP"/>
    </source>
</evidence>
<comment type="cofactor">
    <cofactor evidence="1">
        <name>L-ascorbate</name>
        <dbReference type="ChEBI" id="CHEBI:38290"/>
    </cofactor>
</comment>
<organism evidence="13 14">
    <name type="scientific">Pelagomonas calceolata</name>
    <dbReference type="NCBI Taxonomy" id="35677"/>
    <lineage>
        <taxon>Eukaryota</taxon>
        <taxon>Sar</taxon>
        <taxon>Stramenopiles</taxon>
        <taxon>Ochrophyta</taxon>
        <taxon>Pelagophyceae</taxon>
        <taxon>Pelagomonadales</taxon>
        <taxon>Pelagomonadaceae</taxon>
        <taxon>Pelagomonas</taxon>
    </lineage>
</organism>
<evidence type="ECO:0000256" key="6">
    <source>
        <dbReference type="ARBA" id="ARBA00022964"/>
    </source>
</evidence>
<dbReference type="GO" id="GO:0005506">
    <property type="term" value="F:iron ion binding"/>
    <property type="evidence" value="ECO:0007669"/>
    <property type="project" value="InterPro"/>
</dbReference>
<dbReference type="OrthoDB" id="69177at2759"/>
<dbReference type="AlphaFoldDB" id="A0A8J2SCX1"/>
<proteinExistence type="predicted"/>
<dbReference type="EMBL" id="CAKKNE010000003">
    <property type="protein sequence ID" value="CAH0370253.1"/>
    <property type="molecule type" value="Genomic_DNA"/>
</dbReference>
<keyword evidence="6" id="KW-0223">Dioxygenase</keyword>
<evidence type="ECO:0000256" key="10">
    <source>
        <dbReference type="PROSITE-ProRule" id="PRU00339"/>
    </source>
</evidence>